<reference evidence="3" key="1">
    <citation type="submission" date="2016-10" db="EMBL/GenBank/DDBJ databases">
        <authorList>
            <person name="Jeantristanb JTB J.-T."/>
            <person name="Ricardo R."/>
        </authorList>
    </citation>
    <scope>NUCLEOTIDE SEQUENCE [LARGE SCALE GENOMIC DNA]</scope>
</reference>
<accession>A0A2X0M9R3</accession>
<keyword evidence="3" id="KW-1185">Reference proteome</keyword>
<feature type="compositionally biased region" description="Polar residues" evidence="1">
    <location>
        <begin position="67"/>
        <end position="79"/>
    </location>
</feature>
<evidence type="ECO:0000313" key="3">
    <source>
        <dbReference type="Proteomes" id="UP000249723"/>
    </source>
</evidence>
<feature type="region of interest" description="Disordered" evidence="1">
    <location>
        <begin position="1"/>
        <end position="23"/>
    </location>
</feature>
<dbReference type="AlphaFoldDB" id="A0A2X0M9R3"/>
<dbReference type="EMBL" id="FMWP01000117">
    <property type="protein sequence ID" value="SDA01817.1"/>
    <property type="molecule type" value="Genomic_DNA"/>
</dbReference>
<organism evidence="2 3">
    <name type="scientific">Microbotryum saponariae</name>
    <dbReference type="NCBI Taxonomy" id="289078"/>
    <lineage>
        <taxon>Eukaryota</taxon>
        <taxon>Fungi</taxon>
        <taxon>Dikarya</taxon>
        <taxon>Basidiomycota</taxon>
        <taxon>Pucciniomycotina</taxon>
        <taxon>Microbotryomycetes</taxon>
        <taxon>Microbotryales</taxon>
        <taxon>Microbotryaceae</taxon>
        <taxon>Microbotryum</taxon>
    </lineage>
</organism>
<sequence length="97" mass="10810">MSGKWAGRACNHKHASRPSSIIDSRRSAMATVHMDIDDHPHVRWLNQVQRPGLIKAPISGRVGGDGLTTSPRGPTSDQTRLGMPERATEYQWLVPWE</sequence>
<proteinExistence type="predicted"/>
<protein>
    <submittedName>
        <fullName evidence="2">BZ3500_MvSof-1268-A1-R1_Chr10-2g02956 protein</fullName>
    </submittedName>
</protein>
<evidence type="ECO:0000256" key="1">
    <source>
        <dbReference type="SAM" id="MobiDB-lite"/>
    </source>
</evidence>
<dbReference type="Proteomes" id="UP000249723">
    <property type="component" value="Unassembled WGS sequence"/>
</dbReference>
<evidence type="ECO:0000313" key="2">
    <source>
        <dbReference type="EMBL" id="SDA01817.1"/>
    </source>
</evidence>
<gene>
    <name evidence="2" type="ORF">BZ3500_MVSOF-1268-A1-R1_CHR10-2G02956</name>
</gene>
<feature type="region of interest" description="Disordered" evidence="1">
    <location>
        <begin position="55"/>
        <end position="82"/>
    </location>
</feature>
<name>A0A2X0M9R3_9BASI</name>